<accession>H8GRP1</accession>
<keyword evidence="2" id="KW-1185">Reference proteome</keyword>
<evidence type="ECO:0000313" key="2">
    <source>
        <dbReference type="Proteomes" id="UP000007575"/>
    </source>
</evidence>
<proteinExistence type="predicted"/>
<organism evidence="1 2">
    <name type="scientific">Deinococcus gobiensis (strain DSM 21396 / JCM 16679 / CGMCC 1.7299 / I-0)</name>
    <dbReference type="NCBI Taxonomy" id="745776"/>
    <lineage>
        <taxon>Bacteria</taxon>
        <taxon>Thermotogati</taxon>
        <taxon>Deinococcota</taxon>
        <taxon>Deinococci</taxon>
        <taxon>Deinococcales</taxon>
        <taxon>Deinococcaceae</taxon>
        <taxon>Deinococcus</taxon>
    </lineage>
</organism>
<dbReference type="Proteomes" id="UP000007575">
    <property type="component" value="Chromosome"/>
</dbReference>
<dbReference type="PATRIC" id="fig|745776.4.peg.1196"/>
<dbReference type="AlphaFoldDB" id="H8GRP1"/>
<gene>
    <name evidence="1" type="ordered locus">DGo_CA1161</name>
</gene>
<evidence type="ECO:0000313" key="1">
    <source>
        <dbReference type="EMBL" id="AFD25088.1"/>
    </source>
</evidence>
<dbReference type="HOGENOM" id="CLU_2648482_0_0_0"/>
<dbReference type="STRING" id="745776.DGo_CA1161"/>
<name>H8GRP1_DEIGI</name>
<dbReference type="KEGG" id="dgo:DGo_CA1161"/>
<reference evidence="1 2" key="1">
    <citation type="journal article" date="2012" name="PLoS ONE">
        <title>Genome sequence and transcriptome analysis of the radioresistant bacterium Deinococcus gobiensis: insights into the extreme environmental adaptations.</title>
        <authorList>
            <person name="Yuan M."/>
            <person name="Chen M."/>
            <person name="Zhang W."/>
            <person name="Lu W."/>
            <person name="Wang J."/>
            <person name="Yang M."/>
            <person name="Zhao P."/>
            <person name="Tang R."/>
            <person name="Li X."/>
            <person name="Hao Y."/>
            <person name="Zhou Z."/>
            <person name="Zhan Y."/>
            <person name="Yu H."/>
            <person name="Teng C."/>
            <person name="Yan Y."/>
            <person name="Ping S."/>
            <person name="Wang Y."/>
            <person name="Lin M."/>
        </authorList>
    </citation>
    <scope>NUCLEOTIDE SEQUENCE [LARGE SCALE GENOMIC DNA]</scope>
    <source>
        <strain evidence="1 2">I-0</strain>
    </source>
</reference>
<sequence>MADQQADLDRLLTEMCRDLTDVIGLLGTLEAEDEEQARARGQMLGHLRGDLSQMRTAHRAVQQLAGTTYLSFYALL</sequence>
<protein>
    <submittedName>
        <fullName evidence="1">Uncharacterized protein</fullName>
    </submittedName>
</protein>
<dbReference type="EMBL" id="CP002191">
    <property type="protein sequence ID" value="AFD25088.1"/>
    <property type="molecule type" value="Genomic_DNA"/>
</dbReference>